<name>A0A561VSC9_ACTTI</name>
<dbReference type="AlphaFoldDB" id="A0A561VSC9"/>
<evidence type="ECO:0000256" key="1">
    <source>
        <dbReference type="SAM" id="MobiDB-lite"/>
    </source>
</evidence>
<organism evidence="2 3">
    <name type="scientific">Actinoplanes teichomyceticus</name>
    <dbReference type="NCBI Taxonomy" id="1867"/>
    <lineage>
        <taxon>Bacteria</taxon>
        <taxon>Bacillati</taxon>
        <taxon>Actinomycetota</taxon>
        <taxon>Actinomycetes</taxon>
        <taxon>Micromonosporales</taxon>
        <taxon>Micromonosporaceae</taxon>
        <taxon>Actinoplanes</taxon>
    </lineage>
</organism>
<dbReference type="RefSeq" id="WP_122980482.1">
    <property type="nucleotide sequence ID" value="NZ_BOMX01000164.1"/>
</dbReference>
<evidence type="ECO:0000313" key="3">
    <source>
        <dbReference type="Proteomes" id="UP000320239"/>
    </source>
</evidence>
<accession>A0A561VSC9</accession>
<dbReference type="EMBL" id="VIWY01000004">
    <property type="protein sequence ID" value="TWG14527.1"/>
    <property type="molecule type" value="Genomic_DNA"/>
</dbReference>
<gene>
    <name evidence="2" type="ORF">FHX34_104827</name>
</gene>
<proteinExistence type="predicted"/>
<protein>
    <submittedName>
        <fullName evidence="2">Uncharacterized protein</fullName>
    </submittedName>
</protein>
<comment type="caution">
    <text evidence="2">The sequence shown here is derived from an EMBL/GenBank/DDBJ whole genome shotgun (WGS) entry which is preliminary data.</text>
</comment>
<feature type="region of interest" description="Disordered" evidence="1">
    <location>
        <begin position="1"/>
        <end position="26"/>
    </location>
</feature>
<sequence length="100" mass="10559">MTRPGPDGGAPKLSDRQTEALRESADPIAVGGESDWEVAVHVYALQTRLTCAGGSVPAGLYVRTVSGKSECAYPVTDAAAAIAYADETERRYVAWSEANQ</sequence>
<evidence type="ECO:0000313" key="2">
    <source>
        <dbReference type="EMBL" id="TWG14527.1"/>
    </source>
</evidence>
<reference evidence="2 3" key="1">
    <citation type="submission" date="2019-06" db="EMBL/GenBank/DDBJ databases">
        <title>Sequencing the genomes of 1000 actinobacteria strains.</title>
        <authorList>
            <person name="Klenk H.-P."/>
        </authorList>
    </citation>
    <scope>NUCLEOTIDE SEQUENCE [LARGE SCALE GENOMIC DNA]</scope>
    <source>
        <strain evidence="2 3">DSM 43866</strain>
    </source>
</reference>
<dbReference type="Proteomes" id="UP000320239">
    <property type="component" value="Unassembled WGS sequence"/>
</dbReference>
<keyword evidence="3" id="KW-1185">Reference proteome</keyword>
<feature type="compositionally biased region" description="Basic and acidic residues" evidence="1">
    <location>
        <begin position="13"/>
        <end position="25"/>
    </location>
</feature>